<organism evidence="1 2">
    <name type="scientific">Anoxybacillus andreesenii</name>
    <dbReference type="NCBI Taxonomy" id="1325932"/>
    <lineage>
        <taxon>Bacteria</taxon>
        <taxon>Bacillati</taxon>
        <taxon>Bacillota</taxon>
        <taxon>Bacilli</taxon>
        <taxon>Bacillales</taxon>
        <taxon>Anoxybacillaceae</taxon>
        <taxon>Anoxybacillus</taxon>
    </lineage>
</organism>
<dbReference type="InterPro" id="IPR028994">
    <property type="entry name" value="Integrin_alpha_N"/>
</dbReference>
<dbReference type="PROSITE" id="PS51257">
    <property type="entry name" value="PROKAR_LIPOPROTEIN"/>
    <property type="match status" value="1"/>
</dbReference>
<evidence type="ECO:0000313" key="1">
    <source>
        <dbReference type="EMBL" id="MDQ0154051.1"/>
    </source>
</evidence>
<dbReference type="Pfam" id="PF16800">
    <property type="entry name" value="Endopep_inhib"/>
    <property type="match status" value="1"/>
</dbReference>
<comment type="caution">
    <text evidence="1">The sequence shown here is derived from an EMBL/GenBank/DDBJ whole genome shotgun (WGS) entry which is preliminary data.</text>
</comment>
<dbReference type="SUPFAM" id="SSF69318">
    <property type="entry name" value="Integrin alpha N-terminal domain"/>
    <property type="match status" value="1"/>
</dbReference>
<name>A0ABT9UZD9_9BACL</name>
<dbReference type="Proteomes" id="UP001231362">
    <property type="component" value="Unassembled WGS sequence"/>
</dbReference>
<accession>A0ABT9UZD9</accession>
<proteinExistence type="predicted"/>
<dbReference type="InterPro" id="IPR031841">
    <property type="entry name" value="Endopep_inhib"/>
</dbReference>
<sequence length="559" mass="63382">MNIAKICGKLGLIFLIPLLLSGCNLFPEPVSLIKAPAQAKERSQIGNNYSQVIAPFLPQGTSLFTPNEPVGVSPILEADFDQDGVNEIVFFYKSSIKSDNTGAIILQKEENTWKQAGHVEGPGYDISWGSTTDITGDGKPELLIGFMMGASFGSILDIYSYQDKKFEKLTQLNYNELDLIYANDQYRIATWQRSFADVYDIEIWKWDNGSFVPDQELYESYFSTIASYYQERIKEVPDTAYYYYYLADAWLKAKQPQLAADIIRKGMSLNITVPSYDKFVELQEKIQVAQQNDVELYDSASNLTLSIPKELTNNITIEGQQGQNFEYKLNVNFTDSTTKTPLFTVEIYSKDFTLKEDLTFPLLTETDEHFYTIERKENLDGSNILFDQAASYLDEIIASIKIGPPFTKHRSVEEELLIKKVHDATMKKAYVNAGGAVESDTIQSFKVNELDYRYLGPDLDSFEKLFAYLSDSFTREAIQSYIESMKIIEHNGRLAQPNADGGSLLNYLKASIAKHQILETETQFDLKVPIGNSFAFEIIPISFMKTEDGWRISSNPITF</sequence>
<dbReference type="InterPro" id="IPR053749">
    <property type="entry name" value="TA_system-associated_sf"/>
</dbReference>
<dbReference type="Gene3D" id="3.10.450.420">
    <property type="match status" value="1"/>
</dbReference>
<dbReference type="EMBL" id="JAUSTU010000001">
    <property type="protein sequence ID" value="MDQ0154051.1"/>
    <property type="molecule type" value="Genomic_DNA"/>
</dbReference>
<evidence type="ECO:0008006" key="3">
    <source>
        <dbReference type="Google" id="ProtNLM"/>
    </source>
</evidence>
<protein>
    <recommendedName>
        <fullName evidence="3">Lipoprotein</fullName>
    </recommendedName>
</protein>
<keyword evidence="2" id="KW-1185">Reference proteome</keyword>
<evidence type="ECO:0000313" key="2">
    <source>
        <dbReference type="Proteomes" id="UP001231362"/>
    </source>
</evidence>
<reference evidence="1 2" key="1">
    <citation type="submission" date="2023-07" db="EMBL/GenBank/DDBJ databases">
        <title>Genomic Encyclopedia of Type Strains, Phase IV (KMG-IV): sequencing the most valuable type-strain genomes for metagenomic binning, comparative biology and taxonomic classification.</title>
        <authorList>
            <person name="Goeker M."/>
        </authorList>
    </citation>
    <scope>NUCLEOTIDE SEQUENCE [LARGE SCALE GENOMIC DNA]</scope>
    <source>
        <strain evidence="1 2">DSM 23948</strain>
    </source>
</reference>
<dbReference type="RefSeq" id="WP_307148667.1">
    <property type="nucleotide sequence ID" value="NZ_JAUSTU010000001.1"/>
</dbReference>
<gene>
    <name evidence="1" type="ORF">J2S07_000349</name>
</gene>